<keyword evidence="1" id="KW-1133">Transmembrane helix</keyword>
<protein>
    <recommendedName>
        <fullName evidence="2">Cell wall-active antibiotics response LiaF-like C-terminal domain-containing protein</fullName>
    </recommendedName>
</protein>
<dbReference type="InterPro" id="IPR016975">
    <property type="entry name" value="Cell_wall_LiaF"/>
</dbReference>
<evidence type="ECO:0000259" key="2">
    <source>
        <dbReference type="Pfam" id="PF09922"/>
    </source>
</evidence>
<comment type="caution">
    <text evidence="3">The sequence shown here is derived from an EMBL/GenBank/DDBJ whole genome shotgun (WGS) entry which is preliminary data.</text>
</comment>
<sequence>MKIRLFIITELILLVSALVNLLREPGFVICLALAIVVGMLLSKCRWFILKMMMAILSLIMAVFILGNFYIWAAIVIAVIAIVIFVKVPQKDQNFDIIDTFYDEREGVVFDKQKLNFSAASAEEYYRFDDINIIKSISDDVIDLEHTNFRKLDNVVMIRKFAGNTKIIVPNNMAVSIDFSSMKGQANFFGEKTVSNRERIKYYSHDFSEEIPHLRIYVDVVYGDLTVIKL</sequence>
<dbReference type="Pfam" id="PF09922">
    <property type="entry name" value="LiaF-like_C"/>
    <property type="match status" value="1"/>
</dbReference>
<gene>
    <name evidence="3" type="ORF">BG261_10070</name>
</gene>
<proteinExistence type="predicted"/>
<dbReference type="RefSeq" id="WP_070791644.1">
    <property type="nucleotide sequence ID" value="NZ_MKIR01000004.1"/>
</dbReference>
<organism evidence="3 4">
    <name type="scientific">Floricoccus tropicus</name>
    <dbReference type="NCBI Taxonomy" id="1859473"/>
    <lineage>
        <taxon>Bacteria</taxon>
        <taxon>Bacillati</taxon>
        <taxon>Bacillota</taxon>
        <taxon>Bacilli</taxon>
        <taxon>Lactobacillales</taxon>
        <taxon>Streptococcaceae</taxon>
        <taxon>Floricoccus</taxon>
    </lineage>
</organism>
<dbReference type="GO" id="GO:0016020">
    <property type="term" value="C:membrane"/>
    <property type="evidence" value="ECO:0007669"/>
    <property type="project" value="InterPro"/>
</dbReference>
<keyword evidence="1" id="KW-0472">Membrane</keyword>
<dbReference type="STRING" id="1859473.BG261_10070"/>
<evidence type="ECO:0000256" key="1">
    <source>
        <dbReference type="SAM" id="Phobius"/>
    </source>
</evidence>
<reference evidence="4" key="1">
    <citation type="submission" date="2016-09" db="EMBL/GenBank/DDBJ databases">
        <title>Draft genome sequence of a novel species of the family Streptococcaceae isolated from flowers.</title>
        <authorList>
            <person name="Chuah L.-O."/>
            <person name="Yap K.-P."/>
            <person name="Thong K.L."/>
            <person name="Liong M.T."/>
            <person name="Ahmad R."/>
            <person name="Rusul G."/>
        </authorList>
    </citation>
    <scope>NUCLEOTIDE SEQUENCE [LARGE SCALE GENOMIC DNA]</scope>
    <source>
        <strain evidence="4">DF1</strain>
    </source>
</reference>
<keyword evidence="4" id="KW-1185">Reference proteome</keyword>
<dbReference type="PIRSF" id="PIRSF031509">
    <property type="entry name" value="Cell_wall_LiaF/YvqF"/>
    <property type="match status" value="1"/>
</dbReference>
<evidence type="ECO:0000313" key="3">
    <source>
        <dbReference type="EMBL" id="OFI49981.1"/>
    </source>
</evidence>
<feature type="domain" description="Cell wall-active antibiotics response LiaF-like C-terminal" evidence="2">
    <location>
        <begin position="121"/>
        <end position="226"/>
    </location>
</feature>
<dbReference type="Proteomes" id="UP000178622">
    <property type="component" value="Unassembled WGS sequence"/>
</dbReference>
<dbReference type="AlphaFoldDB" id="A0A1E8GP00"/>
<dbReference type="InterPro" id="IPR024425">
    <property type="entry name" value="LiaF-like_C"/>
</dbReference>
<dbReference type="OrthoDB" id="2351415at2"/>
<feature type="transmembrane region" description="Helical" evidence="1">
    <location>
        <begin position="55"/>
        <end position="85"/>
    </location>
</feature>
<dbReference type="EMBL" id="MKIR01000004">
    <property type="protein sequence ID" value="OFI49981.1"/>
    <property type="molecule type" value="Genomic_DNA"/>
</dbReference>
<keyword evidence="1" id="KW-0812">Transmembrane</keyword>
<dbReference type="InterPro" id="IPR047793">
    <property type="entry name" value="LiaF_C"/>
</dbReference>
<accession>A0A1E8GP00</accession>
<dbReference type="NCBIfam" id="NF040535">
    <property type="entry name" value="LiaF_C_term"/>
    <property type="match status" value="1"/>
</dbReference>
<evidence type="ECO:0000313" key="4">
    <source>
        <dbReference type="Proteomes" id="UP000178622"/>
    </source>
</evidence>
<name>A0A1E8GP00_9LACT</name>
<feature type="transmembrane region" description="Helical" evidence="1">
    <location>
        <begin position="27"/>
        <end position="48"/>
    </location>
</feature>